<dbReference type="EMBL" id="JAPDNT010000021">
    <property type="protein sequence ID" value="MCW3476592.1"/>
    <property type="molecule type" value="Genomic_DNA"/>
</dbReference>
<evidence type="ECO:0000256" key="6">
    <source>
        <dbReference type="ARBA" id="ARBA00012791"/>
    </source>
</evidence>
<accession>A0AA41YWD4</accession>
<dbReference type="InterPro" id="IPR005719">
    <property type="entry name" value="Dihydroorotate_DH_2"/>
</dbReference>
<evidence type="ECO:0000259" key="15">
    <source>
        <dbReference type="Pfam" id="PF01180"/>
    </source>
</evidence>
<dbReference type="PROSITE" id="PS00912">
    <property type="entry name" value="DHODEHASE_2"/>
    <property type="match status" value="1"/>
</dbReference>
<dbReference type="PANTHER" id="PTHR48109">
    <property type="entry name" value="DIHYDROOROTATE DEHYDROGENASE (QUINONE), MITOCHONDRIAL-RELATED"/>
    <property type="match status" value="1"/>
</dbReference>
<reference evidence="16" key="2">
    <citation type="submission" date="2022-10" db="EMBL/GenBank/DDBJ databases">
        <authorList>
            <person name="Trinh H.N."/>
        </authorList>
    </citation>
    <scope>NUCLEOTIDE SEQUENCE</scope>
    <source>
        <strain evidence="16">RN2-1</strain>
    </source>
</reference>
<dbReference type="GO" id="GO:0006222">
    <property type="term" value="P:UMP biosynthetic process"/>
    <property type="evidence" value="ECO:0007669"/>
    <property type="project" value="InterPro"/>
</dbReference>
<protein>
    <recommendedName>
        <fullName evidence="7 14">Dihydroorotate dehydrogenase (quinone)</fullName>
        <ecNumber evidence="6 14">1.3.5.2</ecNumber>
    </recommendedName>
</protein>
<keyword evidence="11 16" id="KW-0560">Oxidoreductase</keyword>
<dbReference type="Pfam" id="PF01180">
    <property type="entry name" value="DHO_dh"/>
    <property type="match status" value="1"/>
</dbReference>
<dbReference type="NCBIfam" id="TIGR01036">
    <property type="entry name" value="pyrD_sub2"/>
    <property type="match status" value="1"/>
</dbReference>
<dbReference type="InterPro" id="IPR012135">
    <property type="entry name" value="Dihydroorotate_DH_1_2"/>
</dbReference>
<dbReference type="PROSITE" id="PS00911">
    <property type="entry name" value="DHODEHASE_1"/>
    <property type="match status" value="1"/>
</dbReference>
<evidence type="ECO:0000256" key="3">
    <source>
        <dbReference type="ARBA" id="ARBA00004370"/>
    </source>
</evidence>
<evidence type="ECO:0000256" key="13">
    <source>
        <dbReference type="ARBA" id="ARBA00048639"/>
    </source>
</evidence>
<dbReference type="SUPFAM" id="SSF51395">
    <property type="entry name" value="FMN-linked oxidoreductases"/>
    <property type="match status" value="1"/>
</dbReference>
<evidence type="ECO:0000313" key="17">
    <source>
        <dbReference type="Proteomes" id="UP001165679"/>
    </source>
</evidence>
<dbReference type="EC" id="1.3.5.2" evidence="6 14"/>
<dbReference type="GO" id="GO:0106430">
    <property type="term" value="F:dihydroorotate dehydrogenase (quinone) activity"/>
    <property type="evidence" value="ECO:0007669"/>
    <property type="project" value="UniProtKB-EC"/>
</dbReference>
<comment type="pathway">
    <text evidence="4">Pyrimidine metabolism; UMP biosynthesis via de novo pathway; orotate from (S)-dihydroorotate (quinone route): step 1/1.</text>
</comment>
<evidence type="ECO:0000256" key="2">
    <source>
        <dbReference type="ARBA" id="ARBA00003125"/>
    </source>
</evidence>
<dbReference type="InterPro" id="IPR050074">
    <property type="entry name" value="DHO_dehydrogenase"/>
</dbReference>
<organism evidence="16 17">
    <name type="scientific">Limobrevibacterium gyesilva</name>
    <dbReference type="NCBI Taxonomy" id="2991712"/>
    <lineage>
        <taxon>Bacteria</taxon>
        <taxon>Pseudomonadati</taxon>
        <taxon>Pseudomonadota</taxon>
        <taxon>Alphaproteobacteria</taxon>
        <taxon>Acetobacterales</taxon>
        <taxon>Acetobacteraceae</taxon>
        <taxon>Limobrevibacterium</taxon>
    </lineage>
</organism>
<dbReference type="PANTHER" id="PTHR48109:SF4">
    <property type="entry name" value="DIHYDROOROTATE DEHYDROGENASE (QUINONE), MITOCHONDRIAL"/>
    <property type="match status" value="1"/>
</dbReference>
<reference evidence="16" key="1">
    <citation type="submission" date="2022-09" db="EMBL/GenBank/DDBJ databases">
        <title>Rhodovastum sp. nov. RN2-1 isolated from soil in Seongnam, South Korea.</title>
        <authorList>
            <person name="Le N.T."/>
        </authorList>
    </citation>
    <scope>NUCLEOTIDE SEQUENCE</scope>
    <source>
        <strain evidence="16">RN2-1</strain>
    </source>
</reference>
<evidence type="ECO:0000256" key="1">
    <source>
        <dbReference type="ARBA" id="ARBA00001917"/>
    </source>
</evidence>
<gene>
    <name evidence="16" type="ORF">OL599_18670</name>
</gene>
<dbReference type="Proteomes" id="UP001165679">
    <property type="component" value="Unassembled WGS sequence"/>
</dbReference>
<comment type="caution">
    <text evidence="16">The sequence shown here is derived from an EMBL/GenBank/DDBJ whole genome shotgun (WGS) entry which is preliminary data.</text>
</comment>
<comment type="catalytic activity">
    <reaction evidence="13">
        <text>(S)-dihydroorotate + a quinone = orotate + a quinol</text>
        <dbReference type="Rhea" id="RHEA:30187"/>
        <dbReference type="ChEBI" id="CHEBI:24646"/>
        <dbReference type="ChEBI" id="CHEBI:30839"/>
        <dbReference type="ChEBI" id="CHEBI:30864"/>
        <dbReference type="ChEBI" id="CHEBI:132124"/>
        <dbReference type="EC" id="1.3.5.2"/>
    </reaction>
</comment>
<dbReference type="NCBIfam" id="NF003645">
    <property type="entry name" value="PRK05286.1-2"/>
    <property type="match status" value="1"/>
</dbReference>
<keyword evidence="12" id="KW-0472">Membrane</keyword>
<dbReference type="GO" id="GO:0016020">
    <property type="term" value="C:membrane"/>
    <property type="evidence" value="ECO:0007669"/>
    <property type="project" value="UniProtKB-SubCell"/>
</dbReference>
<keyword evidence="8" id="KW-0285">Flavoprotein</keyword>
<dbReference type="GO" id="GO:0005737">
    <property type="term" value="C:cytoplasm"/>
    <property type="evidence" value="ECO:0007669"/>
    <property type="project" value="InterPro"/>
</dbReference>
<evidence type="ECO:0000256" key="5">
    <source>
        <dbReference type="ARBA" id="ARBA00005359"/>
    </source>
</evidence>
<evidence type="ECO:0000256" key="11">
    <source>
        <dbReference type="ARBA" id="ARBA00023002"/>
    </source>
</evidence>
<dbReference type="InterPro" id="IPR001295">
    <property type="entry name" value="Dihydroorotate_DH_CS"/>
</dbReference>
<dbReference type="CDD" id="cd04738">
    <property type="entry name" value="DHOD_2_like"/>
    <property type="match status" value="1"/>
</dbReference>
<evidence type="ECO:0000313" key="16">
    <source>
        <dbReference type="EMBL" id="MCW3476592.1"/>
    </source>
</evidence>
<evidence type="ECO:0000256" key="14">
    <source>
        <dbReference type="NCBIfam" id="TIGR01036"/>
    </source>
</evidence>
<dbReference type="GO" id="GO:0006207">
    <property type="term" value="P:'de novo' pyrimidine nucleobase biosynthetic process"/>
    <property type="evidence" value="ECO:0007669"/>
    <property type="project" value="UniProtKB-UniRule"/>
</dbReference>
<comment type="similarity">
    <text evidence="5">Belongs to the dihydroorotate dehydrogenase family. Type 2 subfamily.</text>
</comment>
<evidence type="ECO:0000256" key="9">
    <source>
        <dbReference type="ARBA" id="ARBA00022643"/>
    </source>
</evidence>
<evidence type="ECO:0000256" key="10">
    <source>
        <dbReference type="ARBA" id="ARBA00022975"/>
    </source>
</evidence>
<keyword evidence="10" id="KW-0665">Pyrimidine biosynthesis</keyword>
<proteinExistence type="inferred from homology"/>
<dbReference type="InterPro" id="IPR005720">
    <property type="entry name" value="Dihydroorotate_DH_cat"/>
</dbReference>
<dbReference type="AlphaFoldDB" id="A0AA41YWD4"/>
<comment type="cofactor">
    <cofactor evidence="1">
        <name>FMN</name>
        <dbReference type="ChEBI" id="CHEBI:58210"/>
    </cofactor>
</comment>
<sequence length="349" mass="36122">MTPALASAVMPMLRVMDPERAHDLALRALALGLAGQDATPDDPRLAVSVLGQHFRNPIGLAAGFDKNAVALAPLARLGFGFVEAGTVTPRPQAGNPRPRLFRLTEDRAVINRMGFNNAGLDAYVPRLAAFPRGLVPVGANVGINKEGADPERDYPALIAAVAPHADYIVINVSSPNTPGLRDLQGEERLRAILQAVAAAVRQRPPLLVKVAPDLSEAGLRAVVETCIAGGVQGLIVSNTTIARPPGLRSPQARQAGGLSGAPLLARATAALAQAARIAQGRLVLVGVGGVASGHDALAKIRAGASLVQLYTAFAYDGPALIARIRRELLAALDEQGFPTVADAVGADIT</sequence>
<name>A0AA41YWD4_9PROT</name>
<dbReference type="InterPro" id="IPR013785">
    <property type="entry name" value="Aldolase_TIM"/>
</dbReference>
<evidence type="ECO:0000256" key="12">
    <source>
        <dbReference type="ARBA" id="ARBA00023136"/>
    </source>
</evidence>
<evidence type="ECO:0000256" key="8">
    <source>
        <dbReference type="ARBA" id="ARBA00022630"/>
    </source>
</evidence>
<dbReference type="NCBIfam" id="NF003652">
    <property type="entry name" value="PRK05286.2-5"/>
    <property type="match status" value="1"/>
</dbReference>
<dbReference type="PIRSF" id="PIRSF000164">
    <property type="entry name" value="DHO_oxidase"/>
    <property type="match status" value="1"/>
</dbReference>
<dbReference type="Gene3D" id="3.20.20.70">
    <property type="entry name" value="Aldolase class I"/>
    <property type="match status" value="1"/>
</dbReference>
<evidence type="ECO:0000256" key="4">
    <source>
        <dbReference type="ARBA" id="ARBA00005161"/>
    </source>
</evidence>
<comment type="subcellular location">
    <subcellularLocation>
        <location evidence="3">Membrane</location>
    </subcellularLocation>
</comment>
<keyword evidence="17" id="KW-1185">Reference proteome</keyword>
<keyword evidence="9" id="KW-0288">FMN</keyword>
<evidence type="ECO:0000256" key="7">
    <source>
        <dbReference type="ARBA" id="ARBA00018366"/>
    </source>
</evidence>
<comment type="function">
    <text evidence="2">Catalyzes the conversion of dihydroorotate to orotate with quinone as electron acceptor.</text>
</comment>
<dbReference type="RefSeq" id="WP_264715402.1">
    <property type="nucleotide sequence ID" value="NZ_JAPDNT010000021.1"/>
</dbReference>
<feature type="domain" description="Dihydroorotate dehydrogenase catalytic" evidence="15">
    <location>
        <begin position="45"/>
        <end position="331"/>
    </location>
</feature>